<dbReference type="Proteomes" id="UP000234275">
    <property type="component" value="Unassembled WGS sequence"/>
</dbReference>
<reference evidence="1 2" key="1">
    <citation type="submission" date="2016-12" db="EMBL/GenBank/DDBJ databases">
        <title>The genomes of Aspergillus section Nigri reveals drivers in fungal speciation.</title>
        <authorList>
            <consortium name="DOE Joint Genome Institute"/>
            <person name="Vesth T.C."/>
            <person name="Nybo J."/>
            <person name="Theobald S."/>
            <person name="Brandl J."/>
            <person name="Frisvad J.C."/>
            <person name="Nielsen K.F."/>
            <person name="Lyhne E.K."/>
            <person name="Kogle M.E."/>
            <person name="Kuo A."/>
            <person name="Riley R."/>
            <person name="Clum A."/>
            <person name="Nolan M."/>
            <person name="Lipzen A."/>
            <person name="Salamov A."/>
            <person name="Henrissat B."/>
            <person name="Wiebenga A."/>
            <person name="De Vries R.P."/>
            <person name="Grigoriev I.V."/>
            <person name="Mortensen U.H."/>
            <person name="Andersen M.R."/>
            <person name="Baker S.E."/>
        </authorList>
    </citation>
    <scope>NUCLEOTIDE SEQUENCE [LARGE SCALE GENOMIC DNA]</scope>
    <source>
        <strain evidence="1 2">IBT 23096</strain>
    </source>
</reference>
<gene>
    <name evidence="1" type="ORF">P170DRAFT_152714</name>
</gene>
<name>A0A2I2GCX4_9EURO</name>
<accession>A0A2I2GCX4</accession>
<dbReference type="VEuPathDB" id="FungiDB:P170DRAFT_152714"/>
<organism evidence="1 2">
    <name type="scientific">Aspergillus steynii IBT 23096</name>
    <dbReference type="NCBI Taxonomy" id="1392250"/>
    <lineage>
        <taxon>Eukaryota</taxon>
        <taxon>Fungi</taxon>
        <taxon>Dikarya</taxon>
        <taxon>Ascomycota</taxon>
        <taxon>Pezizomycotina</taxon>
        <taxon>Eurotiomycetes</taxon>
        <taxon>Eurotiomycetidae</taxon>
        <taxon>Eurotiales</taxon>
        <taxon>Aspergillaceae</taxon>
        <taxon>Aspergillus</taxon>
        <taxon>Aspergillus subgen. Circumdati</taxon>
    </lineage>
</organism>
<dbReference type="AlphaFoldDB" id="A0A2I2GCX4"/>
<dbReference type="EMBL" id="MSFO01000003">
    <property type="protein sequence ID" value="PLB50733.1"/>
    <property type="molecule type" value="Genomic_DNA"/>
</dbReference>
<proteinExistence type="predicted"/>
<dbReference type="RefSeq" id="XP_024706035.1">
    <property type="nucleotide sequence ID" value="XM_024842530.1"/>
</dbReference>
<sequence length="168" mass="18198">MEGTECYVSDATGGIGKREGSREYAKAHVEGRFSTRCRSTSGCSGQPRGGEISRDNKIRGGVIQTFLRPQEIPAMGDTAYCVALDLVMGFRVKRTSYHTPSGMIGHRLIRYCMTSCPSDQGPSSGWDGTVLSRQAIMGWGTLTPALTLALTHGLRFFWASSQAKTPKA</sequence>
<protein>
    <submittedName>
        <fullName evidence="1">Uncharacterized protein</fullName>
    </submittedName>
</protein>
<dbReference type="GeneID" id="36550227"/>
<keyword evidence="2" id="KW-1185">Reference proteome</keyword>
<evidence type="ECO:0000313" key="2">
    <source>
        <dbReference type="Proteomes" id="UP000234275"/>
    </source>
</evidence>
<comment type="caution">
    <text evidence="1">The sequence shown here is derived from an EMBL/GenBank/DDBJ whole genome shotgun (WGS) entry which is preliminary data.</text>
</comment>
<evidence type="ECO:0000313" key="1">
    <source>
        <dbReference type="EMBL" id="PLB50733.1"/>
    </source>
</evidence>